<comment type="similarity">
    <text evidence="1">Belongs to the peptidase M17 family.</text>
</comment>
<evidence type="ECO:0000256" key="7">
    <source>
        <dbReference type="ARBA" id="ARBA00050021"/>
    </source>
</evidence>
<evidence type="ECO:0000313" key="12">
    <source>
        <dbReference type="EMBL" id="MEH0634034.1"/>
    </source>
</evidence>
<keyword evidence="13" id="KW-1185">Reference proteome</keyword>
<evidence type="ECO:0000259" key="11">
    <source>
        <dbReference type="Pfam" id="PF02789"/>
    </source>
</evidence>
<evidence type="ECO:0000256" key="4">
    <source>
        <dbReference type="ARBA" id="ARBA00022801"/>
    </source>
</evidence>
<dbReference type="PANTHER" id="PTHR11963:SF23">
    <property type="entry name" value="CYTOSOL AMINOPEPTIDASE"/>
    <property type="match status" value="1"/>
</dbReference>
<comment type="function">
    <text evidence="6">Presumably involved in the processing and regular turnover of intracellular proteins. Catalyzes the removal of unsubstituted N-terminal amino acids from various peptides.</text>
</comment>
<name>A0ABU8AK58_9ACTN</name>
<dbReference type="Pfam" id="PF02789">
    <property type="entry name" value="Peptidase_M17_N"/>
    <property type="match status" value="1"/>
</dbReference>
<feature type="domain" description="Cytosol aminopeptidase" evidence="10">
    <location>
        <begin position="161"/>
        <end position="471"/>
    </location>
</feature>
<evidence type="ECO:0000256" key="9">
    <source>
        <dbReference type="SAM" id="MobiDB-lite"/>
    </source>
</evidence>
<dbReference type="Pfam" id="PF00883">
    <property type="entry name" value="Peptidase_M17"/>
    <property type="match status" value="1"/>
</dbReference>
<evidence type="ECO:0000256" key="3">
    <source>
        <dbReference type="ARBA" id="ARBA00022670"/>
    </source>
</evidence>
<gene>
    <name evidence="12" type="ORF">QBA35_11775</name>
</gene>
<dbReference type="CDD" id="cd00433">
    <property type="entry name" value="Peptidase_M17"/>
    <property type="match status" value="1"/>
</dbReference>
<evidence type="ECO:0000256" key="5">
    <source>
        <dbReference type="ARBA" id="ARBA00033172"/>
    </source>
</evidence>
<dbReference type="PRINTS" id="PR00481">
    <property type="entry name" value="LAMNOPPTDASE"/>
</dbReference>
<protein>
    <recommendedName>
        <fullName evidence="7">Probable cytosol aminopeptidase</fullName>
    </recommendedName>
    <alternativeName>
        <fullName evidence="8">Leucine aminopeptidase</fullName>
    </alternativeName>
    <alternativeName>
        <fullName evidence="5">Leucyl aminopeptidase</fullName>
    </alternativeName>
</protein>
<evidence type="ECO:0000256" key="6">
    <source>
        <dbReference type="ARBA" id="ARBA00049972"/>
    </source>
</evidence>
<keyword evidence="4" id="KW-0378">Hydrolase</keyword>
<dbReference type="Gene3D" id="3.40.630.10">
    <property type="entry name" value="Zn peptidases"/>
    <property type="match status" value="1"/>
</dbReference>
<evidence type="ECO:0000259" key="10">
    <source>
        <dbReference type="Pfam" id="PF00883"/>
    </source>
</evidence>
<evidence type="ECO:0000256" key="1">
    <source>
        <dbReference type="ARBA" id="ARBA00009528"/>
    </source>
</evidence>
<evidence type="ECO:0000313" key="13">
    <source>
        <dbReference type="Proteomes" id="UP001310290"/>
    </source>
</evidence>
<evidence type="ECO:0000256" key="8">
    <source>
        <dbReference type="ARBA" id="ARBA00050061"/>
    </source>
</evidence>
<comment type="caution">
    <text evidence="12">The sequence shown here is derived from an EMBL/GenBank/DDBJ whole genome shotgun (WGS) entry which is preliminary data.</text>
</comment>
<dbReference type="SUPFAM" id="SSF52949">
    <property type="entry name" value="Macro domain-like"/>
    <property type="match status" value="1"/>
</dbReference>
<proteinExistence type="inferred from homology"/>
<feature type="region of interest" description="Disordered" evidence="9">
    <location>
        <begin position="480"/>
        <end position="504"/>
    </location>
</feature>
<dbReference type="Proteomes" id="UP001310290">
    <property type="component" value="Unassembled WGS sequence"/>
</dbReference>
<dbReference type="InterPro" id="IPR008283">
    <property type="entry name" value="Peptidase_M17_N"/>
</dbReference>
<evidence type="ECO:0000256" key="2">
    <source>
        <dbReference type="ARBA" id="ARBA00022438"/>
    </source>
</evidence>
<dbReference type="InterPro" id="IPR000819">
    <property type="entry name" value="Peptidase_M17_C"/>
</dbReference>
<keyword evidence="2 12" id="KW-0031">Aminopeptidase</keyword>
<dbReference type="PANTHER" id="PTHR11963">
    <property type="entry name" value="LEUCINE AMINOPEPTIDASE-RELATED"/>
    <property type="match status" value="1"/>
</dbReference>
<keyword evidence="3" id="KW-0645">Protease</keyword>
<feature type="domain" description="Peptidase M17 leucyl aminopeptidase N-terminal" evidence="11">
    <location>
        <begin position="21"/>
        <end position="130"/>
    </location>
</feature>
<reference evidence="12" key="1">
    <citation type="submission" date="2023-04" db="EMBL/GenBank/DDBJ databases">
        <title>Genomic diversity of scab-causing Streptomyces spp. in the province of Quebec, Canada.</title>
        <authorList>
            <person name="Biessy A."/>
            <person name="Cadieux M."/>
            <person name="Ciotola M."/>
            <person name="Filion M."/>
        </authorList>
    </citation>
    <scope>NUCLEOTIDE SEQUENCE</scope>
    <source>
        <strain evidence="12">B21-115</strain>
    </source>
</reference>
<dbReference type="SUPFAM" id="SSF53187">
    <property type="entry name" value="Zn-dependent exopeptidases"/>
    <property type="match status" value="1"/>
</dbReference>
<sequence length="504" mass="51772">MTRVVAGDVTADAAGRPADVVAYGRHTGAAVSAFCRRRGFVARPGQVVAEPSADGRSVVLNVGLGPAGAATAATFRAAAAAAVRAAGPARTLRLELAPAGDGGVPAADRDRAVAEGAVLGLYRYDEYRSARAASPLAEVVVATGERRAVAEGLAVAEATCLARDLVNRPAGALTPPVFADRIRELAGAAGLGCAVYEAAGLTELGLTGLAAVGRGSAEPPRYVELTYEPPEGEPVLTVGLVGKGVTFDSGGLSLKPSGERHAMKADMAGAAAVVAALTALPRLGLPLRVRGHLPLAENMPDGGALRVGDVVRHLDGTTTEITHTDNEGRVVLADVLVRASGPGPHRADLVIDVATLTSAAVHALGTRTGALFTPDEWLARTVLAASERAGESVCRLPLLAHERRHLRSTVADRVNCSHRHGDTVQAALFLQDFVADGVRWAHLDIAAPAYNDEGPYAEVPHGGTGFAVRTLTETLRALCGGAPDTGPDLREPSGSGSESRSRSW</sequence>
<dbReference type="GO" id="GO:0004177">
    <property type="term" value="F:aminopeptidase activity"/>
    <property type="evidence" value="ECO:0007669"/>
    <property type="project" value="UniProtKB-KW"/>
</dbReference>
<dbReference type="EMBL" id="JARULZ010000001">
    <property type="protein sequence ID" value="MEH0634034.1"/>
    <property type="molecule type" value="Genomic_DNA"/>
</dbReference>
<accession>A0ABU8AK58</accession>
<dbReference type="InterPro" id="IPR011356">
    <property type="entry name" value="Leucine_aapep/pepB"/>
</dbReference>
<dbReference type="InterPro" id="IPR043472">
    <property type="entry name" value="Macro_dom-like"/>
</dbReference>
<dbReference type="Gene3D" id="3.40.220.10">
    <property type="entry name" value="Leucine Aminopeptidase, subunit E, domain 1"/>
    <property type="match status" value="1"/>
</dbReference>
<organism evidence="12 13">
    <name type="scientific">Streptomyces bottropensis</name>
    <dbReference type="NCBI Taxonomy" id="42235"/>
    <lineage>
        <taxon>Bacteria</taxon>
        <taxon>Bacillati</taxon>
        <taxon>Actinomycetota</taxon>
        <taxon>Actinomycetes</taxon>
        <taxon>Kitasatosporales</taxon>
        <taxon>Streptomycetaceae</taxon>
        <taxon>Streptomyces</taxon>
    </lineage>
</organism>
<dbReference type="RefSeq" id="WP_334658493.1">
    <property type="nucleotide sequence ID" value="NZ_JARULZ010000001.1"/>
</dbReference>